<feature type="region of interest" description="Disordered" evidence="1">
    <location>
        <begin position="62"/>
        <end position="86"/>
    </location>
</feature>
<dbReference type="GeneID" id="110796777"/>
<keyword evidence="2" id="KW-1185">Reference proteome</keyword>
<reference evidence="2" key="1">
    <citation type="journal article" date="2021" name="Nat. Commun.">
        <title>Genomic analyses provide insights into spinach domestication and the genetic basis of agronomic traits.</title>
        <authorList>
            <person name="Cai X."/>
            <person name="Sun X."/>
            <person name="Xu C."/>
            <person name="Sun H."/>
            <person name="Wang X."/>
            <person name="Ge C."/>
            <person name="Zhang Z."/>
            <person name="Wang Q."/>
            <person name="Fei Z."/>
            <person name="Jiao C."/>
            <person name="Wang Q."/>
        </authorList>
    </citation>
    <scope>NUCLEOTIDE SEQUENCE [LARGE SCALE GENOMIC DNA]</scope>
    <source>
        <strain evidence="2">cv. Varoflay</strain>
    </source>
</reference>
<dbReference type="RefSeq" id="XP_056692495.1">
    <property type="nucleotide sequence ID" value="XM_056836517.1"/>
</dbReference>
<organism evidence="2 4">
    <name type="scientific">Spinacia oleracea</name>
    <name type="common">Spinach</name>
    <dbReference type="NCBI Taxonomy" id="3562"/>
    <lineage>
        <taxon>Eukaryota</taxon>
        <taxon>Viridiplantae</taxon>
        <taxon>Streptophyta</taxon>
        <taxon>Embryophyta</taxon>
        <taxon>Tracheophyta</taxon>
        <taxon>Spermatophyta</taxon>
        <taxon>Magnoliopsida</taxon>
        <taxon>eudicotyledons</taxon>
        <taxon>Gunneridae</taxon>
        <taxon>Pentapetalae</taxon>
        <taxon>Caryophyllales</taxon>
        <taxon>Chenopodiaceae</taxon>
        <taxon>Chenopodioideae</taxon>
        <taxon>Anserineae</taxon>
        <taxon>Spinacia</taxon>
    </lineage>
</organism>
<reference evidence="3 4" key="2">
    <citation type="submission" date="2025-05" db="UniProtKB">
        <authorList>
            <consortium name="RefSeq"/>
        </authorList>
    </citation>
    <scope>IDENTIFICATION</scope>
    <source>
        <tissue evidence="3 4">Leaf</tissue>
    </source>
</reference>
<evidence type="ECO:0000313" key="3">
    <source>
        <dbReference type="RefSeq" id="XP_056692494.1"/>
    </source>
</evidence>
<feature type="compositionally biased region" description="Acidic residues" evidence="1">
    <location>
        <begin position="62"/>
        <end position="81"/>
    </location>
</feature>
<name>A0ABM3RA52_SPIOL</name>
<dbReference type="Proteomes" id="UP000813463">
    <property type="component" value="Chromosome 2"/>
</dbReference>
<protein>
    <submittedName>
        <fullName evidence="3 4">Uncharacterized protein isoform X1</fullName>
    </submittedName>
</protein>
<evidence type="ECO:0000313" key="4">
    <source>
        <dbReference type="RefSeq" id="XP_056692495.1"/>
    </source>
</evidence>
<sequence length="345" mass="39664">MKGNKPKAHVAQIPEYERKRLEKIRLNAERMQAKGVGFLANKILEKSQGFNFPSGKFNEMIEENDDESSSEYDGNNEEDENTSNMEAQKVVCGKKKVTRQVSKPMTRSSTHKRSMADFVKMNNPKQQHQVEQVDDSNITSSIRNIQEKYNQKKFQPCDLPNCEKSPRVLMSQKKQKKKVYCTPGSMLQYLEYRKKNPEQNEVVVGSNMVSNTLITAPMRDVDDDLELYENDNDVGYASKRDFELEMEALGEYENKGSKSKKHRGPTKLTKVHARTREERQTIILNSLGQPVGPTPEIIGEFKFFLRTVAKDPELAPLNYCSFPSLPTLDRIWDYVLICCNIILLH</sequence>
<dbReference type="RefSeq" id="XP_056692494.1">
    <property type="nucleotide sequence ID" value="XM_056836516.1"/>
</dbReference>
<gene>
    <name evidence="3 4" type="primary">LOC110796777</name>
</gene>
<evidence type="ECO:0000313" key="2">
    <source>
        <dbReference type="Proteomes" id="UP000813463"/>
    </source>
</evidence>
<proteinExistence type="predicted"/>
<evidence type="ECO:0000256" key="1">
    <source>
        <dbReference type="SAM" id="MobiDB-lite"/>
    </source>
</evidence>
<accession>A0ABM3RA52</accession>